<dbReference type="EMBL" id="AP031573">
    <property type="protein sequence ID" value="BFM42976.1"/>
    <property type="molecule type" value="Genomic_DNA"/>
</dbReference>
<organism evidence="3">
    <name type="scientific">Flavobacterium sp. CFS9</name>
    <dbReference type="NCBI Taxonomy" id="3143118"/>
    <lineage>
        <taxon>Bacteria</taxon>
        <taxon>Pseudomonadati</taxon>
        <taxon>Bacteroidota</taxon>
        <taxon>Flavobacteriia</taxon>
        <taxon>Flavobacteriales</taxon>
        <taxon>Flavobacteriaceae</taxon>
        <taxon>Flavobacterium</taxon>
    </lineage>
</organism>
<dbReference type="PANTHER" id="PTHR45947">
    <property type="entry name" value="SULFOQUINOVOSYL TRANSFERASE SQD2"/>
    <property type="match status" value="1"/>
</dbReference>
<dbReference type="SUPFAM" id="SSF53756">
    <property type="entry name" value="UDP-Glycosyltransferase/glycogen phosphorylase"/>
    <property type="match status" value="1"/>
</dbReference>
<dbReference type="PANTHER" id="PTHR45947:SF3">
    <property type="entry name" value="SULFOQUINOVOSYL TRANSFERASE SQD2"/>
    <property type="match status" value="1"/>
</dbReference>
<feature type="domain" description="Glycosyl transferase family 1" evidence="1">
    <location>
        <begin position="193"/>
        <end position="350"/>
    </location>
</feature>
<gene>
    <name evidence="3" type="ORF">CFS9_16170</name>
</gene>
<dbReference type="Pfam" id="PF13439">
    <property type="entry name" value="Glyco_transf_4"/>
    <property type="match status" value="1"/>
</dbReference>
<accession>A0AAT9H0H8</accession>
<evidence type="ECO:0000313" key="3">
    <source>
        <dbReference type="EMBL" id="BFM42976.1"/>
    </source>
</evidence>
<protein>
    <submittedName>
        <fullName evidence="3">Glycosyltransferase</fullName>
    </submittedName>
</protein>
<dbReference type="Pfam" id="PF00534">
    <property type="entry name" value="Glycos_transf_1"/>
    <property type="match status" value="1"/>
</dbReference>
<dbReference type="GO" id="GO:0016757">
    <property type="term" value="F:glycosyltransferase activity"/>
    <property type="evidence" value="ECO:0007669"/>
    <property type="project" value="InterPro"/>
</dbReference>
<dbReference type="Gene3D" id="3.40.50.2000">
    <property type="entry name" value="Glycogen Phosphorylase B"/>
    <property type="match status" value="2"/>
</dbReference>
<dbReference type="InterPro" id="IPR001296">
    <property type="entry name" value="Glyco_trans_1"/>
</dbReference>
<reference evidence="3" key="1">
    <citation type="submission" date="2024-05" db="EMBL/GenBank/DDBJ databases">
        <title>Whole-Genome Sequence of CFS9, a Potential Fish Probiotic Isolated from the Body Surface of Silurus asotus.</title>
        <authorList>
            <person name="Kojima M."/>
            <person name="Tobioka K."/>
            <person name="Yokota K."/>
            <person name="Nakatani H."/>
            <person name="Hori K."/>
            <person name="Tamaru Y."/>
            <person name="Okazaki F."/>
        </authorList>
    </citation>
    <scope>NUCLEOTIDE SEQUENCE</scope>
    <source>
        <strain evidence="3">CFS9</strain>
    </source>
</reference>
<dbReference type="RefSeq" id="WP_369618073.1">
    <property type="nucleotide sequence ID" value="NZ_AP031573.1"/>
</dbReference>
<dbReference type="AlphaFoldDB" id="A0AAT9H0H8"/>
<feature type="domain" description="Glycosyltransferase subfamily 4-like N-terminal" evidence="2">
    <location>
        <begin position="13"/>
        <end position="176"/>
    </location>
</feature>
<dbReference type="InterPro" id="IPR028098">
    <property type="entry name" value="Glyco_trans_4-like_N"/>
</dbReference>
<proteinExistence type="predicted"/>
<dbReference type="InterPro" id="IPR050194">
    <property type="entry name" value="Glycosyltransferase_grp1"/>
</dbReference>
<sequence>MSKIKIAHILHSVGGVDVSLRQILQNINVSEFESIVLHGESDTQVLFRDKNFEPVKEFKLPIHREISIQKDFLATIRALKIIRKERPDLIHSHSTKGGVIARVIGFLTGIKVLHTPQAFSYLCTDKKIRRTAFLFIEKLLSKGNSVLLASSESELKRGIDEVGYPKSKTALFNNAIAPIEKVFTLSIPKTWPDKYLCSVGRPCYQKNTEELIRVLYEVNKTEDVHLVLVGVGHHADQLEIVKDLVLKLNLKDKITILNWTSREDVLHITSKSKLYVSTSRYEGLPYAIIESLALSIPNVVSDCDGNRDLIKDNFNGFCIKNNDTKEFSQRIIKLLREEHLYNEFSRNAKKTFFIDHNINEKIKDLELIYREELRSYRNNLIYNIFRII</sequence>
<evidence type="ECO:0000259" key="1">
    <source>
        <dbReference type="Pfam" id="PF00534"/>
    </source>
</evidence>
<name>A0AAT9H0H8_9FLAO</name>
<evidence type="ECO:0000259" key="2">
    <source>
        <dbReference type="Pfam" id="PF13439"/>
    </source>
</evidence>